<gene>
    <name evidence="9" type="ORF">UFOPK2370_00183</name>
</gene>
<reference evidence="9" key="1">
    <citation type="submission" date="2020-05" db="EMBL/GenBank/DDBJ databases">
        <authorList>
            <person name="Chiriac C."/>
            <person name="Salcher M."/>
            <person name="Ghai R."/>
            <person name="Kavagutti S V."/>
        </authorList>
    </citation>
    <scope>NUCLEOTIDE SEQUENCE</scope>
</reference>
<keyword evidence="6 8" id="KW-0472">Membrane</keyword>
<protein>
    <submittedName>
        <fullName evidence="9">Unannotated protein</fullName>
    </submittedName>
</protein>
<keyword evidence="7" id="KW-0413">Isomerase</keyword>
<dbReference type="AlphaFoldDB" id="A0A6J6MZN1"/>
<evidence type="ECO:0000256" key="1">
    <source>
        <dbReference type="ARBA" id="ARBA00004141"/>
    </source>
</evidence>
<dbReference type="GO" id="GO:0016020">
    <property type="term" value="C:membrane"/>
    <property type="evidence" value="ECO:0007669"/>
    <property type="project" value="UniProtKB-SubCell"/>
</dbReference>
<sequence length="106" mass="11736">MSGLYLAALLFSILGLALLDRKHGLVFFANAKMAALTTAICVVFFSIWDAVGIFNGIFFKGQNELLIGFEVFYEYPLEEAFFLTLLAYTGQMVMAGWARYSKAGAK</sequence>
<feature type="transmembrane region" description="Helical" evidence="8">
    <location>
        <begin position="35"/>
        <end position="59"/>
    </location>
</feature>
<name>A0A6J6MZN1_9ZZZZ</name>
<evidence type="ECO:0000256" key="7">
    <source>
        <dbReference type="ARBA" id="ARBA00023235"/>
    </source>
</evidence>
<organism evidence="9">
    <name type="scientific">freshwater metagenome</name>
    <dbReference type="NCBI Taxonomy" id="449393"/>
    <lineage>
        <taxon>unclassified sequences</taxon>
        <taxon>metagenomes</taxon>
        <taxon>ecological metagenomes</taxon>
    </lineage>
</organism>
<keyword evidence="5 8" id="KW-1133">Transmembrane helix</keyword>
<evidence type="ECO:0000256" key="4">
    <source>
        <dbReference type="ARBA" id="ARBA00022746"/>
    </source>
</evidence>
<evidence type="ECO:0000256" key="8">
    <source>
        <dbReference type="SAM" id="Phobius"/>
    </source>
</evidence>
<accession>A0A6J6MZN1</accession>
<dbReference type="NCBIfam" id="TIGR03462">
    <property type="entry name" value="CarR_dom_SF"/>
    <property type="match status" value="1"/>
</dbReference>
<keyword evidence="3 8" id="KW-0812">Transmembrane</keyword>
<dbReference type="InterPro" id="IPR017825">
    <property type="entry name" value="Lycopene_cyclase_dom"/>
</dbReference>
<dbReference type="GO" id="GO:0016120">
    <property type="term" value="P:carotene biosynthetic process"/>
    <property type="evidence" value="ECO:0007669"/>
    <property type="project" value="UniProtKB-ARBA"/>
</dbReference>
<evidence type="ECO:0000313" key="9">
    <source>
        <dbReference type="EMBL" id="CAB4679811.1"/>
    </source>
</evidence>
<dbReference type="EMBL" id="CAEZXK010000003">
    <property type="protein sequence ID" value="CAB4679811.1"/>
    <property type="molecule type" value="Genomic_DNA"/>
</dbReference>
<dbReference type="GO" id="GO:0045436">
    <property type="term" value="F:lycopene beta cyclase activity"/>
    <property type="evidence" value="ECO:0007669"/>
    <property type="project" value="UniProtKB-ARBA"/>
</dbReference>
<keyword evidence="4" id="KW-0125">Carotenoid biosynthesis</keyword>
<evidence type="ECO:0000256" key="3">
    <source>
        <dbReference type="ARBA" id="ARBA00022692"/>
    </source>
</evidence>
<dbReference type="GO" id="GO:0016872">
    <property type="term" value="F:intramolecular lyase activity"/>
    <property type="evidence" value="ECO:0007669"/>
    <property type="project" value="InterPro"/>
</dbReference>
<evidence type="ECO:0000256" key="5">
    <source>
        <dbReference type="ARBA" id="ARBA00022989"/>
    </source>
</evidence>
<proteinExistence type="predicted"/>
<evidence type="ECO:0000256" key="2">
    <source>
        <dbReference type="ARBA" id="ARBA00004829"/>
    </source>
</evidence>
<comment type="pathway">
    <text evidence="2">Carotenoid biosynthesis.</text>
</comment>
<evidence type="ECO:0000256" key="6">
    <source>
        <dbReference type="ARBA" id="ARBA00023136"/>
    </source>
</evidence>
<feature type="transmembrane region" description="Helical" evidence="8">
    <location>
        <begin position="80"/>
        <end position="100"/>
    </location>
</feature>
<comment type="subcellular location">
    <subcellularLocation>
        <location evidence="1">Membrane</location>
        <topology evidence="1">Multi-pass membrane protein</topology>
    </subcellularLocation>
</comment>
<dbReference type="GO" id="GO:0016117">
    <property type="term" value="P:carotenoid biosynthetic process"/>
    <property type="evidence" value="ECO:0007669"/>
    <property type="project" value="UniProtKB-KW"/>
</dbReference>